<dbReference type="RefSeq" id="WP_344784053.1">
    <property type="nucleotide sequence ID" value="NZ_BAAAZW010000006.1"/>
</dbReference>
<sequence>MRVTLFDVLKHWGAAELDLHEVWGVDVEDDALMTARSWRWLELRLSDLVHRGPRLAPALRGGAAGAF</sequence>
<comment type="caution">
    <text evidence="1">The sequence shown here is derived from an EMBL/GenBank/DDBJ whole genome shotgun (WGS) entry which is preliminary data.</text>
</comment>
<dbReference type="Proteomes" id="UP001418444">
    <property type="component" value="Unassembled WGS sequence"/>
</dbReference>
<organism evidence="1 2">
    <name type="scientific">Gordonia caeni</name>
    <dbReference type="NCBI Taxonomy" id="1007097"/>
    <lineage>
        <taxon>Bacteria</taxon>
        <taxon>Bacillati</taxon>
        <taxon>Actinomycetota</taxon>
        <taxon>Actinomycetes</taxon>
        <taxon>Mycobacteriales</taxon>
        <taxon>Gordoniaceae</taxon>
        <taxon>Gordonia</taxon>
    </lineage>
</organism>
<evidence type="ECO:0000313" key="2">
    <source>
        <dbReference type="Proteomes" id="UP001418444"/>
    </source>
</evidence>
<gene>
    <name evidence="1" type="ORF">GCM10022231_24210</name>
</gene>
<reference evidence="2" key="1">
    <citation type="journal article" date="2019" name="Int. J. Syst. Evol. Microbiol.">
        <title>The Global Catalogue of Microorganisms (GCM) 10K type strain sequencing project: providing services to taxonomists for standard genome sequencing and annotation.</title>
        <authorList>
            <consortium name="The Broad Institute Genomics Platform"/>
            <consortium name="The Broad Institute Genome Sequencing Center for Infectious Disease"/>
            <person name="Wu L."/>
            <person name="Ma J."/>
        </authorList>
    </citation>
    <scope>NUCLEOTIDE SEQUENCE [LARGE SCALE GENOMIC DNA]</scope>
    <source>
        <strain evidence="2">JCM 16923</strain>
    </source>
</reference>
<accession>A0ABP7PBW1</accession>
<keyword evidence="2" id="KW-1185">Reference proteome</keyword>
<proteinExistence type="predicted"/>
<evidence type="ECO:0000313" key="1">
    <source>
        <dbReference type="EMBL" id="GAA3963087.1"/>
    </source>
</evidence>
<name>A0ABP7PBW1_9ACTN</name>
<dbReference type="EMBL" id="BAAAZW010000006">
    <property type="protein sequence ID" value="GAA3963087.1"/>
    <property type="molecule type" value="Genomic_DNA"/>
</dbReference>
<protein>
    <submittedName>
        <fullName evidence="1">Uncharacterized protein</fullName>
    </submittedName>
</protein>